<protein>
    <submittedName>
        <fullName evidence="1">17190_t:CDS:1</fullName>
    </submittedName>
</protein>
<evidence type="ECO:0000313" key="1">
    <source>
        <dbReference type="EMBL" id="CAG8704074.1"/>
    </source>
</evidence>
<proteinExistence type="predicted"/>
<comment type="caution">
    <text evidence="1">The sequence shown here is derived from an EMBL/GenBank/DDBJ whole genome shotgun (WGS) entry which is preliminary data.</text>
</comment>
<feature type="non-terminal residue" evidence="1">
    <location>
        <position position="586"/>
    </location>
</feature>
<dbReference type="Proteomes" id="UP000789366">
    <property type="component" value="Unassembled WGS sequence"/>
</dbReference>
<evidence type="ECO:0000313" key="2">
    <source>
        <dbReference type="Proteomes" id="UP000789366"/>
    </source>
</evidence>
<feature type="non-terminal residue" evidence="1">
    <location>
        <position position="1"/>
    </location>
</feature>
<sequence length="586" mass="67183">GRNYFVKDYEEIWNLRDSHMVRTLNQILDHLTKCRNGCPAKAVIWAHNSHLGDARNTDMGISRGEINVGQLVREQFGDSSFNVGFTTYTGTVTAAHEWNTPAEVMKIVPGRKDSYEGVFHDISEDLKIPNFLIIFDKIISSPNPEESKKEIVSKNLTEKLSEPLLERAIGVIYRPNTERWSHYFSAKLSKQFDAVIHLDVTKAIMPIDKFKAFKRDEEENVPGMYILINVRIYKVFTTIQLHQTRILVSKHLDIKSFSRNYHKERSQIINTSNVLFQVSKLTFPKNSLKLSNSIILSHHRKFNVTRPTRAPLPALPAFLTLFKTANAVIIVRAFSNLFLSILPFALRKNPNTGRRRTILLFLSTVFPLTGFGILFLAGLEQAPHTNRWRFRFMSFQEEKELCNSAFSLNYDQFKDKILGDDRIETIFVRHVVNNLVKGLSDDLMVLKTYKLEGLNYDSNVKIMENSEVEKLEPFVVYVVNDDSVVNAFSFGAARKILIFTGMLNTINYDEEFLSVILSHEIGHILQRHSSETLGFNQMMYILTGPFINDYIDVMAQKLIAAYAAGKYNQKEEKEADFVGLQLMALS</sequence>
<name>A0ACA9PFY1_9GLOM</name>
<reference evidence="1" key="1">
    <citation type="submission" date="2021-06" db="EMBL/GenBank/DDBJ databases">
        <authorList>
            <person name="Kallberg Y."/>
            <person name="Tangrot J."/>
            <person name="Rosling A."/>
        </authorList>
    </citation>
    <scope>NUCLEOTIDE SEQUENCE</scope>
    <source>
        <strain evidence="1">28 12/20/2015</strain>
    </source>
</reference>
<dbReference type="EMBL" id="CAJVPW010024232">
    <property type="protein sequence ID" value="CAG8704074.1"/>
    <property type="molecule type" value="Genomic_DNA"/>
</dbReference>
<keyword evidence="2" id="KW-1185">Reference proteome</keyword>
<gene>
    <name evidence="1" type="ORF">SPELUC_LOCUS11425</name>
</gene>
<accession>A0ACA9PFY1</accession>
<organism evidence="1 2">
    <name type="scientific">Cetraspora pellucida</name>
    <dbReference type="NCBI Taxonomy" id="1433469"/>
    <lineage>
        <taxon>Eukaryota</taxon>
        <taxon>Fungi</taxon>
        <taxon>Fungi incertae sedis</taxon>
        <taxon>Mucoromycota</taxon>
        <taxon>Glomeromycotina</taxon>
        <taxon>Glomeromycetes</taxon>
        <taxon>Diversisporales</taxon>
        <taxon>Gigasporaceae</taxon>
        <taxon>Cetraspora</taxon>
    </lineage>
</organism>